<dbReference type="AlphaFoldDB" id="A0A1W1IED8"/>
<dbReference type="SUPFAM" id="SSF48208">
    <property type="entry name" value="Six-hairpin glycosidases"/>
    <property type="match status" value="1"/>
</dbReference>
<dbReference type="InterPro" id="IPR008902">
    <property type="entry name" value="Rhamnosid_concanavalin"/>
</dbReference>
<evidence type="ECO:0000256" key="2">
    <source>
        <dbReference type="ARBA" id="ARBA00012652"/>
    </source>
</evidence>
<dbReference type="STRING" id="43064.SAMN04488086_11316"/>
<dbReference type="InterPro" id="IPR008928">
    <property type="entry name" value="6-hairpin_glycosidase_sf"/>
</dbReference>
<dbReference type="InterPro" id="IPR013783">
    <property type="entry name" value="Ig-like_fold"/>
</dbReference>
<evidence type="ECO:0000259" key="5">
    <source>
        <dbReference type="Pfam" id="PF08531"/>
    </source>
</evidence>
<dbReference type="InterPro" id="IPR035396">
    <property type="entry name" value="Bac_rhamnosid6H"/>
</dbReference>
<dbReference type="PANTHER" id="PTHR33307:SF6">
    <property type="entry name" value="ALPHA-RHAMNOSIDASE (EUROFUNG)-RELATED"/>
    <property type="match status" value="1"/>
</dbReference>
<proteinExistence type="predicted"/>
<evidence type="ECO:0000256" key="3">
    <source>
        <dbReference type="ARBA" id="ARBA00022801"/>
    </source>
</evidence>
<keyword evidence="3" id="KW-0378">Hydrolase</keyword>
<dbReference type="Gene3D" id="1.50.10.10">
    <property type="match status" value="1"/>
</dbReference>
<dbReference type="Gene3D" id="2.60.420.10">
    <property type="entry name" value="Maltose phosphorylase, domain 3"/>
    <property type="match status" value="1"/>
</dbReference>
<reference evidence="9" key="1">
    <citation type="submission" date="2016-04" db="EMBL/GenBank/DDBJ databases">
        <authorList>
            <person name="Strepis N."/>
        </authorList>
    </citation>
    <scope>NUCLEOTIDE SEQUENCE [LARGE SCALE GENOMIC DNA]</scope>
</reference>
<dbReference type="Gene3D" id="2.60.40.10">
    <property type="entry name" value="Immunoglobulins"/>
    <property type="match status" value="1"/>
</dbReference>
<dbReference type="Pfam" id="PF17390">
    <property type="entry name" value="Bac_rhamnosid_C"/>
    <property type="match status" value="1"/>
</dbReference>
<dbReference type="EMBL" id="FWEY01000002">
    <property type="protein sequence ID" value="SLM51123.1"/>
    <property type="molecule type" value="Genomic_DNA"/>
</dbReference>
<evidence type="ECO:0000259" key="6">
    <source>
        <dbReference type="Pfam" id="PF17389"/>
    </source>
</evidence>
<evidence type="ECO:0000313" key="8">
    <source>
        <dbReference type="EMBL" id="SLM51123.1"/>
    </source>
</evidence>
<dbReference type="GO" id="GO:0030596">
    <property type="term" value="F:alpha-L-rhamnosidase activity"/>
    <property type="evidence" value="ECO:0007669"/>
    <property type="project" value="UniProtKB-EC"/>
</dbReference>
<dbReference type="OrthoDB" id="9761045at2"/>
<dbReference type="PIRSF" id="PIRSF010631">
    <property type="entry name" value="A-rhamnsds"/>
    <property type="match status" value="1"/>
</dbReference>
<name>A0A1W1IED8_9LACT</name>
<dbReference type="InterPro" id="IPR013737">
    <property type="entry name" value="Bac_rhamnosid_N"/>
</dbReference>
<sequence length="915" mass="102655">MEITDIKFNGIVEPIGYHFEPLIVSWAVDNGLGKMQKEASLQLAGDHKFKEIVLEKNGDLDSSGETLTLQLKPRTRYYVQIRVTAEDGEEAKSASFFETGKLDEAWDAEWIGPKVQEEIHPILFKDFELSQQVKEARLYISGVGLYEASLNGKKIGNDVLAPFVNNYDAFIQIQIYDVTDQLKQSNQLAIMLGNGWYKGRFGLSGENAYFGDKFAAIAELVVCYENGTEERIVTDLSWKATLSDITNSGIYDGETIDRTLDKSGRCDEVAIVGISKEKLRDRVSPGLSIHEVVPLKEVITTPNGETVLDFGQNFAGWLAFDADFPAGTEVHFEFGEILQQGNFYNENYGTATAGFRYISNGESEMVHPHFTYFGFRYVRVTGWPADKEIAVRGLAIYSDMTRTGIIETGNAKVNQLYSNSLWGLKSNFLDMPTDCPQRAERLGWTGDAQVFAPTASYHMDTRAFYRKYLIDMRTEQEKLSGSIPNYMPAMATQGGAAVWGDAATFIPKALWTAYGNKAEVGQYYPLMKDWVDWTGSKIEKAHGSKTELNAGGFQFGDWLALDGATPSSFKGSTDDTFIASAYYYESLCIVAEVAALMGNEADAAYYRGLSEQVRERIIFEYVTPSGRLSIDTQSGYIIALKFKLFREREVVIEQLRTRLKKDLYKIKSGFVGTPIFCQVLSENGMVDLAYEFLLNEGFPGWLYAVNLGATTIWERWNSVMPDGTMNPAGMNSLNHYSYGSVIEFVYKYVAGIQPLEPGFRTARLAPNPNAKLGHARGSYQSAAGKFVSEWKILENGELSCCFEVPFGAQAEIVLPYSDREPIKVASGRYEYTYRPTKDLSLLYDSDTRLAVIKNENKELFEEILGIHERIRGFMAFADEEQLNLSLHQLSKLFYTGITAEMVAEADRLFKKSNRI</sequence>
<dbReference type="InterPro" id="IPR035398">
    <property type="entry name" value="Bac_rhamnosid_C"/>
</dbReference>
<dbReference type="EC" id="3.2.1.40" evidence="2"/>
<comment type="catalytic activity">
    <reaction evidence="1">
        <text>Hydrolysis of terminal non-reducing alpha-L-rhamnose residues in alpha-L-rhamnosides.</text>
        <dbReference type="EC" id="3.2.1.40"/>
    </reaction>
</comment>
<dbReference type="Pfam" id="PF05592">
    <property type="entry name" value="Bac_rhamnosid"/>
    <property type="match status" value="1"/>
</dbReference>
<gene>
    <name evidence="8" type="ORF">TPAS_798</name>
</gene>
<dbReference type="PANTHER" id="PTHR33307">
    <property type="entry name" value="ALPHA-RHAMNOSIDASE (EUROFUNG)"/>
    <property type="match status" value="1"/>
</dbReference>
<dbReference type="Pfam" id="PF17389">
    <property type="entry name" value="Bac_rhamnosid6H"/>
    <property type="match status" value="1"/>
</dbReference>
<dbReference type="RefSeq" id="WP_086941986.1">
    <property type="nucleotide sequence ID" value="NZ_FONM01000013.1"/>
</dbReference>
<evidence type="ECO:0000259" key="4">
    <source>
        <dbReference type="Pfam" id="PF05592"/>
    </source>
</evidence>
<accession>A0A1W1IED8</accession>
<keyword evidence="9" id="KW-1185">Reference proteome</keyword>
<evidence type="ECO:0000256" key="1">
    <source>
        <dbReference type="ARBA" id="ARBA00001445"/>
    </source>
</evidence>
<dbReference type="Pfam" id="PF25788">
    <property type="entry name" value="Ig_Rha78A_N"/>
    <property type="match status" value="1"/>
</dbReference>
<feature type="domain" description="Bacterial alpha-L-rhamnosidase N-terminal" evidence="5">
    <location>
        <begin position="132"/>
        <end position="264"/>
    </location>
</feature>
<dbReference type="Pfam" id="PF08531">
    <property type="entry name" value="Bac_rhamnosid_N"/>
    <property type="match status" value="1"/>
</dbReference>
<dbReference type="InterPro" id="IPR012341">
    <property type="entry name" value="6hp_glycosidase-like_sf"/>
</dbReference>
<protein>
    <recommendedName>
        <fullName evidence="2">alpha-L-rhamnosidase</fullName>
        <ecNumber evidence="2">3.2.1.40</ecNumber>
    </recommendedName>
</protein>
<feature type="domain" description="Alpha-L-rhamnosidase C-terminal" evidence="7">
    <location>
        <begin position="751"/>
        <end position="823"/>
    </location>
</feature>
<evidence type="ECO:0000313" key="9">
    <source>
        <dbReference type="Proteomes" id="UP000195985"/>
    </source>
</evidence>
<dbReference type="GO" id="GO:0005975">
    <property type="term" value="P:carbohydrate metabolic process"/>
    <property type="evidence" value="ECO:0007669"/>
    <property type="project" value="InterPro"/>
</dbReference>
<evidence type="ECO:0000259" key="7">
    <source>
        <dbReference type="Pfam" id="PF17390"/>
    </source>
</evidence>
<dbReference type="Gene3D" id="2.60.120.260">
    <property type="entry name" value="Galactose-binding domain-like"/>
    <property type="match status" value="2"/>
</dbReference>
<dbReference type="InterPro" id="IPR016007">
    <property type="entry name" value="Alpha_rhamnosid"/>
</dbReference>
<dbReference type="Proteomes" id="UP000195985">
    <property type="component" value="Unassembled WGS sequence"/>
</dbReference>
<feature type="domain" description="Alpha-L-rhamnosidase six-hairpin glycosidase" evidence="6">
    <location>
        <begin position="402"/>
        <end position="749"/>
    </location>
</feature>
<feature type="domain" description="Alpha-L-rhamnosidase concanavalin-like" evidence="4">
    <location>
        <begin position="300"/>
        <end position="394"/>
    </location>
</feature>
<organism evidence="8 9">
    <name type="scientific">Trichococcus pasteurii</name>
    <dbReference type="NCBI Taxonomy" id="43064"/>
    <lineage>
        <taxon>Bacteria</taxon>
        <taxon>Bacillati</taxon>
        <taxon>Bacillota</taxon>
        <taxon>Bacilli</taxon>
        <taxon>Lactobacillales</taxon>
        <taxon>Carnobacteriaceae</taxon>
        <taxon>Trichococcus</taxon>
    </lineage>
</organism>